<dbReference type="PANTHER" id="PTHR43785:SF12">
    <property type="entry name" value="TYPE-1 GLUTAMINE SYNTHETASE 2"/>
    <property type="match status" value="1"/>
</dbReference>
<dbReference type="PANTHER" id="PTHR43785">
    <property type="entry name" value="GAMMA-GLUTAMYLPUTRESCINE SYNTHETASE"/>
    <property type="match status" value="1"/>
</dbReference>
<feature type="domain" description="GS catalytic" evidence="5">
    <location>
        <begin position="118"/>
        <end position="455"/>
    </location>
</feature>
<evidence type="ECO:0000256" key="4">
    <source>
        <dbReference type="ARBA" id="ARBA00022840"/>
    </source>
</evidence>
<keyword evidence="2" id="KW-0436">Ligase</keyword>
<dbReference type="InterPro" id="IPR036651">
    <property type="entry name" value="Gln_synt_N_sf"/>
</dbReference>
<dbReference type="FunFam" id="3.30.590.10:FF:000005">
    <property type="entry name" value="Probable glutamine synthetase"/>
    <property type="match status" value="1"/>
</dbReference>
<dbReference type="GO" id="GO:0006576">
    <property type="term" value="P:biogenic amine metabolic process"/>
    <property type="evidence" value="ECO:0007669"/>
    <property type="project" value="UniProtKB-ARBA"/>
</dbReference>
<reference evidence="6" key="1">
    <citation type="submission" date="2018-06" db="EMBL/GenBank/DDBJ databases">
        <authorList>
            <person name="Zhirakovskaya E."/>
        </authorList>
    </citation>
    <scope>NUCLEOTIDE SEQUENCE</scope>
</reference>
<dbReference type="Gene3D" id="3.10.20.70">
    <property type="entry name" value="Glutamine synthetase, N-terminal domain"/>
    <property type="match status" value="1"/>
</dbReference>
<protein>
    <submittedName>
        <fullName evidence="6">Glutamine synthetase family protein</fullName>
    </submittedName>
</protein>
<evidence type="ECO:0000259" key="5">
    <source>
        <dbReference type="PROSITE" id="PS51987"/>
    </source>
</evidence>
<comment type="similarity">
    <text evidence="1">Belongs to the glutamine synthetase family.</text>
</comment>
<evidence type="ECO:0000256" key="3">
    <source>
        <dbReference type="ARBA" id="ARBA00022741"/>
    </source>
</evidence>
<dbReference type="InterPro" id="IPR014746">
    <property type="entry name" value="Gln_synth/guanido_kin_cat_dom"/>
</dbReference>
<dbReference type="SMART" id="SM01230">
    <property type="entry name" value="Gln-synt_C"/>
    <property type="match status" value="1"/>
</dbReference>
<dbReference type="GO" id="GO:0005524">
    <property type="term" value="F:ATP binding"/>
    <property type="evidence" value="ECO:0007669"/>
    <property type="project" value="UniProtKB-KW"/>
</dbReference>
<name>A0A3B0RS47_9ZZZZ</name>
<keyword evidence="4" id="KW-0067">ATP-binding</keyword>
<proteinExistence type="inferred from homology"/>
<accession>A0A3B0RS47</accession>
<dbReference type="SUPFAM" id="SSF55931">
    <property type="entry name" value="Glutamine synthetase/guanido kinase"/>
    <property type="match status" value="1"/>
</dbReference>
<dbReference type="Pfam" id="PF00120">
    <property type="entry name" value="Gln-synt_C"/>
    <property type="match status" value="1"/>
</dbReference>
<evidence type="ECO:0000313" key="6">
    <source>
        <dbReference type="EMBL" id="VAV94061.1"/>
    </source>
</evidence>
<keyword evidence="3" id="KW-0547">Nucleotide-binding</keyword>
<dbReference type="Gene3D" id="3.30.590.10">
    <property type="entry name" value="Glutamine synthetase/guanido kinase, catalytic domain"/>
    <property type="match status" value="1"/>
</dbReference>
<evidence type="ECO:0000256" key="1">
    <source>
        <dbReference type="ARBA" id="ARBA00009897"/>
    </source>
</evidence>
<dbReference type="PROSITE" id="PS51987">
    <property type="entry name" value="GS_CATALYTIC"/>
    <property type="match status" value="1"/>
</dbReference>
<dbReference type="InterPro" id="IPR008146">
    <property type="entry name" value="Gln_synth_cat_dom"/>
</dbReference>
<sequence>MAGLGLKSVEDAKAIINERGIDNVKIGFFDADGVMRGKYMSRSKFFSSLDKGFAFCDVVLGWDSNDELYDNVKYTGWHTGYPDAPMRVIPESGREIPFEENTLLFLGEFTGEAEKVCPRGTLRKVLKRADDMGLAAFGSCEFEFFVFNEDSQSVREKGYRNLENITPGAFGYSMLRSSVYADYYEELLAMCVEMDFPIEGLHTETGPGVLEAALAFCDVLGAADKAALFKTYTKIMTMKRGWMATFMAKYSPDWPGQSGHIHLSLQNKDGSSAFYDDSKPDNMSDQMRWFIGGQQQLMPEFLAMVACTVNSYTRLIPGFWAPTEASWGVENRTCALRAIPGSPNSQRVEYRISAADINPYIALSAALGSGLWGIENKIEPDAGIVGTAYNQKFPAKRQLPRTLMEAAGRLKRSKPAREVFGDEFVDHYSATREWEEREFRKAITDWEMQRYFEII</sequence>
<dbReference type="AlphaFoldDB" id="A0A3B0RS47"/>
<evidence type="ECO:0000256" key="2">
    <source>
        <dbReference type="ARBA" id="ARBA00022598"/>
    </source>
</evidence>
<dbReference type="GO" id="GO:0006542">
    <property type="term" value="P:glutamine biosynthetic process"/>
    <property type="evidence" value="ECO:0007669"/>
    <property type="project" value="InterPro"/>
</dbReference>
<gene>
    <name evidence="6" type="ORF">MNBD_ALPHA08-1956</name>
</gene>
<organism evidence="6">
    <name type="scientific">hydrothermal vent metagenome</name>
    <dbReference type="NCBI Taxonomy" id="652676"/>
    <lineage>
        <taxon>unclassified sequences</taxon>
        <taxon>metagenomes</taxon>
        <taxon>ecological metagenomes</taxon>
    </lineage>
</organism>
<dbReference type="EMBL" id="UOEC01000115">
    <property type="protein sequence ID" value="VAV94061.1"/>
    <property type="molecule type" value="Genomic_DNA"/>
</dbReference>
<dbReference type="GO" id="GO:0004356">
    <property type="term" value="F:glutamine synthetase activity"/>
    <property type="evidence" value="ECO:0007669"/>
    <property type="project" value="InterPro"/>
</dbReference>
<dbReference type="SUPFAM" id="SSF54368">
    <property type="entry name" value="Glutamine synthetase, N-terminal domain"/>
    <property type="match status" value="1"/>
</dbReference>